<evidence type="ECO:0000313" key="2">
    <source>
        <dbReference type="Proteomes" id="UP001433508"/>
    </source>
</evidence>
<dbReference type="Proteomes" id="UP001433508">
    <property type="component" value="Unassembled WGS sequence"/>
</dbReference>
<dbReference type="EMBL" id="MU971356">
    <property type="protein sequence ID" value="KAK9238482.1"/>
    <property type="molecule type" value="Genomic_DNA"/>
</dbReference>
<evidence type="ECO:0000313" key="1">
    <source>
        <dbReference type="EMBL" id="KAK9238482.1"/>
    </source>
</evidence>
<proteinExistence type="predicted"/>
<accession>A0ACC3T3H5</accession>
<sequence length="328" mass="36013">MVWTSKQFDVDGKLVIITGASQGLGLALAKATFSKGADVIIIARREAILQTAVADIEKFRVSATQTVSYIPADISMASEAQRVIVEAGREPDVLMCCAGSSIPKLFTELTTDELTSGVASNYFTSLYMAHAGLSVMTKAPVPAYPRHIVFFSSVVHFYSFIGYSQYAPLKSALRSLGDCLRQECIPYNIKVDVIFAGNFLSEGYEMENLTKPEITKKIEGPSEPITADECADKIIRQLDKGNQMITTDFIGFVLSCMMLSGSPRINYLLQTPIAILLALFAPVWEWLVVRDIRNFYKARTVAAPETAPLSATEGDDENTETMETEVEN</sequence>
<reference evidence="2" key="1">
    <citation type="journal article" date="2024" name="Front. Bioeng. Biotechnol.">
        <title>Genome-scale model development and genomic sequencing of the oleaginous clade Lipomyces.</title>
        <authorList>
            <person name="Czajka J.J."/>
            <person name="Han Y."/>
            <person name="Kim J."/>
            <person name="Mondo S.J."/>
            <person name="Hofstad B.A."/>
            <person name="Robles A."/>
            <person name="Haridas S."/>
            <person name="Riley R."/>
            <person name="LaButti K."/>
            <person name="Pangilinan J."/>
            <person name="Andreopoulos W."/>
            <person name="Lipzen A."/>
            <person name="Yan J."/>
            <person name="Wang M."/>
            <person name="Ng V."/>
            <person name="Grigoriev I.V."/>
            <person name="Spatafora J.W."/>
            <person name="Magnuson J.K."/>
            <person name="Baker S.E."/>
            <person name="Pomraning K.R."/>
        </authorList>
    </citation>
    <scope>NUCLEOTIDE SEQUENCE [LARGE SCALE GENOMIC DNA]</scope>
    <source>
        <strain evidence="2">CBS 7786</strain>
    </source>
</reference>
<keyword evidence="2" id="KW-1185">Reference proteome</keyword>
<name>A0ACC3T3H5_LIPKO</name>
<gene>
    <name evidence="1" type="ORF">V1525DRAFT_401175</name>
</gene>
<organism evidence="1 2">
    <name type="scientific">Lipomyces kononenkoae</name>
    <name type="common">Yeast</name>
    <dbReference type="NCBI Taxonomy" id="34357"/>
    <lineage>
        <taxon>Eukaryota</taxon>
        <taxon>Fungi</taxon>
        <taxon>Dikarya</taxon>
        <taxon>Ascomycota</taxon>
        <taxon>Saccharomycotina</taxon>
        <taxon>Lipomycetes</taxon>
        <taxon>Lipomycetales</taxon>
        <taxon>Lipomycetaceae</taxon>
        <taxon>Lipomyces</taxon>
    </lineage>
</organism>
<comment type="caution">
    <text evidence="1">The sequence shown here is derived from an EMBL/GenBank/DDBJ whole genome shotgun (WGS) entry which is preliminary data.</text>
</comment>
<protein>
    <submittedName>
        <fullName evidence="1">Uncharacterized protein</fullName>
    </submittedName>
</protein>